<dbReference type="Gene3D" id="3.40.1440.10">
    <property type="entry name" value="GIY-YIG endonuclease"/>
    <property type="match status" value="1"/>
</dbReference>
<reference evidence="3" key="1">
    <citation type="submission" date="2015-09" db="EMBL/GenBank/DDBJ databases">
        <title>Draft Genome Sequences of Two Novel Amoeba-resistant Intranuclear Bacteria, Candidatus Berkiella cookevillensis and Candidatus Berkiella aquae.</title>
        <authorList>
            <person name="Mehari Y.T."/>
            <person name="Arivett B.A."/>
            <person name="Farone A.L."/>
            <person name="Gunderson J.H."/>
            <person name="Farone M.B."/>
        </authorList>
    </citation>
    <scope>NUCLEOTIDE SEQUENCE [LARGE SCALE GENOMIC DNA]</scope>
    <source>
        <strain evidence="3">CC99</strain>
    </source>
</reference>
<dbReference type="AlphaFoldDB" id="A0A0Q9YM57"/>
<dbReference type="RefSeq" id="WP_200953497.1">
    <property type="nucleotide sequence ID" value="NZ_LKHV02000001.1"/>
</dbReference>
<proteinExistence type="inferred from homology"/>
<dbReference type="Proteomes" id="UP000051494">
    <property type="component" value="Unassembled WGS sequence"/>
</dbReference>
<organism evidence="3">
    <name type="scientific">Candidatus Berkiella cookevillensis</name>
    <dbReference type="NCBI Taxonomy" id="437022"/>
    <lineage>
        <taxon>Bacteria</taxon>
        <taxon>Pseudomonadati</taxon>
        <taxon>Pseudomonadota</taxon>
        <taxon>Gammaproteobacteria</taxon>
        <taxon>Candidatus Berkiellales</taxon>
        <taxon>Candidatus Berkiellaceae</taxon>
        <taxon>Candidatus Berkiella</taxon>
    </lineage>
</organism>
<evidence type="ECO:0000313" key="3">
    <source>
        <dbReference type="EMBL" id="KRG17585.1"/>
    </source>
</evidence>
<comment type="similarity">
    <text evidence="1">Belongs to the UPF0213 family.</text>
</comment>
<sequence length="101" mass="11666">MDKVTKEKSWYLYIIQCRDNSLYTGISVDVEKRFREHVEQTPRSAKYLRGRQPLTLVFVALVGEKAQALKMENAVKRLSKQSKLKLIHSPKAELALFSLLS</sequence>
<dbReference type="InterPro" id="IPR035901">
    <property type="entry name" value="GIY-YIG_endonuc_sf"/>
</dbReference>
<protein>
    <submittedName>
        <fullName evidence="4">GIY-YIG nuclease family protein</fullName>
    </submittedName>
    <submittedName>
        <fullName evidence="3">GIY-YIG nuclease superfamily protein</fullName>
    </submittedName>
</protein>
<evidence type="ECO:0000259" key="2">
    <source>
        <dbReference type="PROSITE" id="PS50164"/>
    </source>
</evidence>
<gene>
    <name evidence="4" type="ORF">CC99x_000560</name>
    <name evidence="3" type="ORF">CC99x_02184</name>
</gene>
<keyword evidence="5" id="KW-1185">Reference proteome</keyword>
<dbReference type="CDD" id="cd10456">
    <property type="entry name" value="GIY-YIG_UPF0213"/>
    <property type="match status" value="1"/>
</dbReference>
<evidence type="ECO:0000256" key="1">
    <source>
        <dbReference type="ARBA" id="ARBA00007435"/>
    </source>
</evidence>
<accession>A0A0Q9YM57</accession>
<name>A0A0Q9YM57_9GAMM</name>
<dbReference type="EMBL" id="LKHV02000001">
    <property type="protein sequence ID" value="MCS5707385.1"/>
    <property type="molecule type" value="Genomic_DNA"/>
</dbReference>
<dbReference type="Pfam" id="PF01541">
    <property type="entry name" value="GIY-YIG"/>
    <property type="match status" value="1"/>
</dbReference>
<feature type="domain" description="GIY-YIG" evidence="2">
    <location>
        <begin position="8"/>
        <end position="86"/>
    </location>
</feature>
<reference evidence="4" key="3">
    <citation type="submission" date="2021-06" db="EMBL/GenBank/DDBJ databases">
        <title>Genomic Description and Analysis of Intracellular Bacteria, Candidatus Berkiella cookevillensis and Candidatus Berkiella aquae.</title>
        <authorList>
            <person name="Kidane D.T."/>
            <person name="Mehari Y.T."/>
            <person name="Rice F.C."/>
            <person name="Arivett B.A."/>
            <person name="Farone A.L."/>
            <person name="Berk S.G."/>
            <person name="Farone M.B."/>
        </authorList>
    </citation>
    <scope>NUCLEOTIDE SEQUENCE</scope>
    <source>
        <strain evidence="4">CC99</strain>
    </source>
</reference>
<dbReference type="PANTHER" id="PTHR34477">
    <property type="entry name" value="UPF0213 PROTEIN YHBQ"/>
    <property type="match status" value="1"/>
</dbReference>
<dbReference type="InterPro" id="IPR000305">
    <property type="entry name" value="GIY-YIG_endonuc"/>
</dbReference>
<evidence type="ECO:0000313" key="5">
    <source>
        <dbReference type="Proteomes" id="UP000051494"/>
    </source>
</evidence>
<dbReference type="STRING" id="437022.CC99x_02184"/>
<evidence type="ECO:0000313" key="4">
    <source>
        <dbReference type="EMBL" id="MCS5707385.1"/>
    </source>
</evidence>
<dbReference type="SUPFAM" id="SSF82771">
    <property type="entry name" value="GIY-YIG endonuclease"/>
    <property type="match status" value="1"/>
</dbReference>
<dbReference type="SMART" id="SM00465">
    <property type="entry name" value="GIYc"/>
    <property type="match status" value="1"/>
</dbReference>
<dbReference type="PROSITE" id="PS50164">
    <property type="entry name" value="GIY_YIG"/>
    <property type="match status" value="1"/>
</dbReference>
<dbReference type="PANTHER" id="PTHR34477:SF1">
    <property type="entry name" value="UPF0213 PROTEIN YHBQ"/>
    <property type="match status" value="1"/>
</dbReference>
<reference evidence="4" key="2">
    <citation type="journal article" date="2016" name="Genome Announc.">
        <title>Draft Genome Sequences of Two Novel Amoeba-Resistant Intranuclear Bacteria, 'Candidatus Berkiella cookevillensis' and 'Candidatus Berkiella aquae'.</title>
        <authorList>
            <person name="Mehari Y.T."/>
            <person name="Arivett B.A."/>
            <person name="Farone A.L."/>
            <person name="Gunderson J.H."/>
            <person name="Farone M.B."/>
        </authorList>
    </citation>
    <scope>NUCLEOTIDE SEQUENCE</scope>
    <source>
        <strain evidence="4">CC99</strain>
    </source>
</reference>
<dbReference type="EMBL" id="LKHV01000014">
    <property type="protein sequence ID" value="KRG17585.1"/>
    <property type="molecule type" value="Genomic_DNA"/>
</dbReference>
<comment type="caution">
    <text evidence="3">The sequence shown here is derived from an EMBL/GenBank/DDBJ whole genome shotgun (WGS) entry which is preliminary data.</text>
</comment>
<dbReference type="InterPro" id="IPR050190">
    <property type="entry name" value="UPF0213_domain"/>
</dbReference>